<dbReference type="PANTHER" id="PTHR12774">
    <property type="entry name" value="PEROXISOMAL BIOGENESIS FACTOR 19"/>
    <property type="match status" value="1"/>
</dbReference>
<dbReference type="Gene3D" id="1.20.120.900">
    <property type="entry name" value="Pex19, mPTS binding domain"/>
    <property type="match status" value="1"/>
</dbReference>
<feature type="region of interest" description="Disordered" evidence="3">
    <location>
        <begin position="139"/>
        <end position="165"/>
    </location>
</feature>
<feature type="compositionally biased region" description="Basic and acidic residues" evidence="3">
    <location>
        <begin position="19"/>
        <end position="34"/>
    </location>
</feature>
<name>A0A2G8LL75_STIJA</name>
<feature type="compositionally biased region" description="Basic and acidic residues" evidence="3">
    <location>
        <begin position="55"/>
        <end position="67"/>
    </location>
</feature>
<dbReference type="Pfam" id="PF04614">
    <property type="entry name" value="Pex19"/>
    <property type="match status" value="1"/>
</dbReference>
<sequence length="315" mass="34828">MDVSGNSENSEEAQTTIDESSKDGNETKATKDELDSILDDALGDFDKYQSSSVDPVDKEAPQSKPEAEQEIGQVNPELPPLPADQEAFFNAVFNNPEAQQMFSGMNDAFAGLMTGFEQISQDPELKNEMDQMMQNMMGGGAAASEPPRTAFPSPPPTTTPSIRTNHRRGFIDSSCFNHTYVVKYENSSLAAVLALYLVLFYPSLSLRQLSVFASIHSGWRRTRASSLRVIMRGTASSKVPCIEYVNSMKKKVIQIHHSQKKDRIMKIMNLIQEMESYGEPPKEIVGDMPSTGLQFDERGLPKIPGMPSGDQCNIM</sequence>
<dbReference type="Proteomes" id="UP000230750">
    <property type="component" value="Unassembled WGS sequence"/>
</dbReference>
<feature type="compositionally biased region" description="Low complexity" evidence="3">
    <location>
        <begin position="139"/>
        <end position="151"/>
    </location>
</feature>
<dbReference type="InterPro" id="IPR006708">
    <property type="entry name" value="Pex19"/>
</dbReference>
<gene>
    <name evidence="4" type="ORF">BSL78_02062</name>
</gene>
<feature type="region of interest" description="Disordered" evidence="3">
    <location>
        <begin position="296"/>
        <end position="315"/>
    </location>
</feature>
<feature type="compositionally biased region" description="Polar residues" evidence="3">
    <location>
        <begin position="1"/>
        <end position="18"/>
    </location>
</feature>
<organism evidence="4 5">
    <name type="scientific">Stichopus japonicus</name>
    <name type="common">Sea cucumber</name>
    <dbReference type="NCBI Taxonomy" id="307972"/>
    <lineage>
        <taxon>Eukaryota</taxon>
        <taxon>Metazoa</taxon>
        <taxon>Echinodermata</taxon>
        <taxon>Eleutherozoa</taxon>
        <taxon>Echinozoa</taxon>
        <taxon>Holothuroidea</taxon>
        <taxon>Aspidochirotacea</taxon>
        <taxon>Aspidochirotida</taxon>
        <taxon>Stichopodidae</taxon>
        <taxon>Apostichopus</taxon>
    </lineage>
</organism>
<dbReference type="PANTHER" id="PTHR12774:SF2">
    <property type="entry name" value="PEROXISOMAL BIOGENESIS FACTOR 19"/>
    <property type="match status" value="1"/>
</dbReference>
<dbReference type="EMBL" id="MRZV01000043">
    <property type="protein sequence ID" value="PIK61011.1"/>
    <property type="molecule type" value="Genomic_DNA"/>
</dbReference>
<dbReference type="OrthoDB" id="21292at2759"/>
<evidence type="ECO:0000256" key="1">
    <source>
        <dbReference type="ARBA" id="ARBA00006326"/>
    </source>
</evidence>
<reference evidence="4 5" key="1">
    <citation type="journal article" date="2017" name="PLoS Biol.">
        <title>The sea cucumber genome provides insights into morphological evolution and visceral regeneration.</title>
        <authorList>
            <person name="Zhang X."/>
            <person name="Sun L."/>
            <person name="Yuan J."/>
            <person name="Sun Y."/>
            <person name="Gao Y."/>
            <person name="Zhang L."/>
            <person name="Li S."/>
            <person name="Dai H."/>
            <person name="Hamel J.F."/>
            <person name="Liu C."/>
            <person name="Yu Y."/>
            <person name="Liu S."/>
            <person name="Lin W."/>
            <person name="Guo K."/>
            <person name="Jin S."/>
            <person name="Xu P."/>
            <person name="Storey K.B."/>
            <person name="Huan P."/>
            <person name="Zhang T."/>
            <person name="Zhou Y."/>
            <person name="Zhang J."/>
            <person name="Lin C."/>
            <person name="Li X."/>
            <person name="Xing L."/>
            <person name="Huo D."/>
            <person name="Sun M."/>
            <person name="Wang L."/>
            <person name="Mercier A."/>
            <person name="Li F."/>
            <person name="Yang H."/>
            <person name="Xiang J."/>
        </authorList>
    </citation>
    <scope>NUCLEOTIDE SEQUENCE [LARGE SCALE GENOMIC DNA]</scope>
    <source>
        <strain evidence="4">Shaxun</strain>
        <tissue evidence="4">Muscle</tissue>
    </source>
</reference>
<proteinExistence type="inferred from homology"/>
<dbReference type="GO" id="GO:0033328">
    <property type="term" value="F:peroxisome membrane targeting sequence binding"/>
    <property type="evidence" value="ECO:0007669"/>
    <property type="project" value="TreeGrafter"/>
</dbReference>
<dbReference type="InterPro" id="IPR038322">
    <property type="entry name" value="Pex19_C_sf"/>
</dbReference>
<protein>
    <recommendedName>
        <fullName evidence="2">Peroxin-19</fullName>
    </recommendedName>
</protein>
<dbReference type="AlphaFoldDB" id="A0A2G8LL75"/>
<dbReference type="GO" id="GO:0005778">
    <property type="term" value="C:peroxisomal membrane"/>
    <property type="evidence" value="ECO:0007669"/>
    <property type="project" value="TreeGrafter"/>
</dbReference>
<evidence type="ECO:0000313" key="5">
    <source>
        <dbReference type="Proteomes" id="UP000230750"/>
    </source>
</evidence>
<dbReference type="GO" id="GO:0045046">
    <property type="term" value="P:protein import into peroxisome membrane"/>
    <property type="evidence" value="ECO:0007669"/>
    <property type="project" value="TreeGrafter"/>
</dbReference>
<keyword evidence="5" id="KW-1185">Reference proteome</keyword>
<accession>A0A2G8LL75</accession>
<evidence type="ECO:0000256" key="3">
    <source>
        <dbReference type="SAM" id="MobiDB-lite"/>
    </source>
</evidence>
<feature type="region of interest" description="Disordered" evidence="3">
    <location>
        <begin position="1"/>
        <end position="80"/>
    </location>
</feature>
<evidence type="ECO:0000256" key="2">
    <source>
        <dbReference type="ARBA" id="ARBA00029688"/>
    </source>
</evidence>
<evidence type="ECO:0000313" key="4">
    <source>
        <dbReference type="EMBL" id="PIK61011.1"/>
    </source>
</evidence>
<comment type="similarity">
    <text evidence="1">Belongs to the peroxin-19 family.</text>
</comment>
<comment type="caution">
    <text evidence="4">The sequence shown here is derived from an EMBL/GenBank/DDBJ whole genome shotgun (WGS) entry which is preliminary data.</text>
</comment>
<dbReference type="STRING" id="307972.A0A2G8LL75"/>